<comment type="caution">
    <text evidence="2">The sequence shown here is derived from an EMBL/GenBank/DDBJ whole genome shotgun (WGS) entry which is preliminary data.</text>
</comment>
<organism evidence="2 3">
    <name type="scientific">Cohnella suwonensis</name>
    <dbReference type="NCBI Taxonomy" id="696072"/>
    <lineage>
        <taxon>Bacteria</taxon>
        <taxon>Bacillati</taxon>
        <taxon>Bacillota</taxon>
        <taxon>Bacilli</taxon>
        <taxon>Bacillales</taxon>
        <taxon>Paenibacillaceae</taxon>
        <taxon>Cohnella</taxon>
    </lineage>
</organism>
<dbReference type="PANTHER" id="PTHR35532:SF5">
    <property type="entry name" value="CARBOHYDRATE-BINDING DOMAIN-CONTAINING PROTEIN"/>
    <property type="match status" value="1"/>
</dbReference>
<evidence type="ECO:0000313" key="3">
    <source>
        <dbReference type="Proteomes" id="UP001596105"/>
    </source>
</evidence>
<dbReference type="SUPFAM" id="SSF54001">
    <property type="entry name" value="Cysteine proteinases"/>
    <property type="match status" value="1"/>
</dbReference>
<dbReference type="SUPFAM" id="SSF52833">
    <property type="entry name" value="Thioredoxin-like"/>
    <property type="match status" value="1"/>
</dbReference>
<protein>
    <submittedName>
        <fullName evidence="2">Transglutaminase-like domain-containing protein</fullName>
    </submittedName>
</protein>
<dbReference type="Gene3D" id="3.40.30.10">
    <property type="entry name" value="Glutaredoxin"/>
    <property type="match status" value="1"/>
</dbReference>
<gene>
    <name evidence="2" type="ORF">ACFPPD_01545</name>
</gene>
<evidence type="ECO:0000259" key="1">
    <source>
        <dbReference type="SMART" id="SM00460"/>
    </source>
</evidence>
<dbReference type="Proteomes" id="UP001596105">
    <property type="component" value="Unassembled WGS sequence"/>
</dbReference>
<dbReference type="Gene3D" id="2.60.40.1120">
    <property type="entry name" value="Carboxypeptidase-like, regulatory domain"/>
    <property type="match status" value="1"/>
</dbReference>
<dbReference type="SMART" id="SM00460">
    <property type="entry name" value="TGc"/>
    <property type="match status" value="1"/>
</dbReference>
<dbReference type="PANTHER" id="PTHR35532">
    <property type="entry name" value="SIMILAR TO POLYHYDROXYALKANOATE DEPOLYMERASE"/>
    <property type="match status" value="1"/>
</dbReference>
<accession>A0ABW0LQZ4</accession>
<dbReference type="RefSeq" id="WP_209747319.1">
    <property type="nucleotide sequence ID" value="NZ_JBHSMH010000004.1"/>
</dbReference>
<dbReference type="InterPro" id="IPR002931">
    <property type="entry name" value="Transglutaminase-like"/>
</dbReference>
<dbReference type="Gene3D" id="3.10.620.30">
    <property type="match status" value="1"/>
</dbReference>
<dbReference type="InterPro" id="IPR038765">
    <property type="entry name" value="Papain-like_cys_pep_sf"/>
</dbReference>
<name>A0ABW0LQZ4_9BACL</name>
<keyword evidence="3" id="KW-1185">Reference proteome</keyword>
<dbReference type="Pfam" id="PF01841">
    <property type="entry name" value="Transglut_core"/>
    <property type="match status" value="1"/>
</dbReference>
<dbReference type="EMBL" id="JBHSMH010000004">
    <property type="protein sequence ID" value="MFC5467382.1"/>
    <property type="molecule type" value="Genomic_DNA"/>
</dbReference>
<reference evidence="3" key="1">
    <citation type="journal article" date="2019" name="Int. J. Syst. Evol. Microbiol.">
        <title>The Global Catalogue of Microorganisms (GCM) 10K type strain sequencing project: providing services to taxonomists for standard genome sequencing and annotation.</title>
        <authorList>
            <consortium name="The Broad Institute Genomics Platform"/>
            <consortium name="The Broad Institute Genome Sequencing Center for Infectious Disease"/>
            <person name="Wu L."/>
            <person name="Ma J."/>
        </authorList>
    </citation>
    <scope>NUCLEOTIDE SEQUENCE [LARGE SCALE GENOMIC DNA]</scope>
    <source>
        <strain evidence="3">CCUG 57113</strain>
    </source>
</reference>
<feature type="domain" description="Transglutaminase-like" evidence="1">
    <location>
        <begin position="161"/>
        <end position="220"/>
    </location>
</feature>
<evidence type="ECO:0000313" key="2">
    <source>
        <dbReference type="EMBL" id="MFC5467382.1"/>
    </source>
</evidence>
<dbReference type="InterPro" id="IPR036249">
    <property type="entry name" value="Thioredoxin-like_sf"/>
</dbReference>
<sequence>MNGKSRLLSLDEPTMLLVEEKFAFKRRLASARDKELFGIFDEPLSEDERLALKYLYAYMPLNDLADYDGSLFLAHVRQALHIRNVAPWGERIPDLLFFHFVLPYRVNNENIEEVRLPLFEEIYPRVKGMSMADAILETNHWCHEKANYMANDRRTVSPLTLIRTALGRCGEQSTLAVSALRSIGIPARQCYTPLWAHCDSNHAWVEAWADGAWHFLGACEPEPRLDRGWFRRPARRAMLVHTRVAAGYPGPEEVTLARPWYSELNLLHRYADTKVLKVGTVDSDGNPVRAKVDLQVYNYAELSTIVPMHTDESGSVSVTLGIGDVFISAYGSEGWGYAKCRVGQTDEVTVALTKRLPSGETAQLDMVPPPDLPDFEDDPVTEEEISVNDARTKQEACIRANYESTFLSEEDADALAAECSLPPVRVRNVLRKARGNSREIAAYLREQSPEYGEWSLRVLETLNDKDLTDTFRETLEDHLTFSMKVKGETGDDTFASYVLKPRVDFEMITPYRAFFQRRFGDAGIREFAANPDLLAESIENDFEIFEDLKDYRGSATPDGSYRLKKGDRLSRDILFVAASRSAGIPARLEPSDRRPQYLSAGTWKDARLGKSDASAFPGAVPAAESGTVIWMMDQESEEQAKYFHNFTVARFDNGTYHTLQYERGKADGWDEPFEMRAGHYRLTTGIRLEDGTALIRLHFFEVKPGQRSAVPLKFRKRRAEVPILGVANLSCVAESPAGEKVEVSKLAGGNGTFIAWIEPDREPSKHLLRELREMKDEWESLGVSILCFIGEDKWNVSLTLPSDKGLPSNIWFGKENKAYETLASIDGSMSAGHPKEGLPIVYAVDAQDRIRYRWAGYKLGISKEAVKALKALIR</sequence>
<proteinExistence type="predicted"/>